<comment type="caution">
    <text evidence="1">The sequence shown here is derived from an EMBL/GenBank/DDBJ whole genome shotgun (WGS) entry which is preliminary data.</text>
</comment>
<sequence>MIGYYFYGRDPVKGYCSFNRQYAGQDESSWLIRMTGYEMCENAEAGRLPEKLFYFHFNSSRGRTGVYGKTSYNTPQESPMSGERNTVFSHQYLFEGEDRQNLLKRPEKLFEAGPFCTRMEDIYQLGNTPSGQRSYQYAYDDSRQDVFRGPCRAEYCPPAERPGLLEYFGLTGQKLAEFLYAAFAPGWTAYILLPENHEDATSKALVLMRSVLALFPKALLEYTGFLTYAAAVNDGTPAHYIPQEIKYVFLARTQKNIQTCRKLAGQNKTAVFGLEEPSGLAVPDCMRELMETLSRWLVTDSLEGEGAGLVPLFRWGLDRTMKILPALRVSAAEFGSVYELYRNVRVENAAPRYARSGRLTETKLDQIVRELCGKPQHWNERLYEDLAMVVEAYLEHELISEDFYPTLLYLYEALPRLDETIETFFCGMIDDLGSLRHYEKAIRNCPDLRQGVLSRIYQTEGCYQAAIDFEFEKFLAEWPKGANRQQDLAAVWELLARLKSMNAALVTREAAASGTGRYLEQVLLGGRMRQTVSGMKGELEFCLEQIQSLRLPGAYTAWLGKISDQYIRELGDIGLLDNKEIELLNLWPGELKSGQTGGSLHREMALRETGERIQKSGLSAVRRILNEYRKEQGGFISEEDGEKLIEFSFKRAQTCAFEKGKQAEKERSFDSMVLELAAAFPNQRNLIFDRVMEAPLGGVTALSQLGGKLQREKGGDWAATREDLRRSVLEFFETHEAGRLDKKAMKQEKEFLKRIGISYENWRKGGMEG</sequence>
<name>A0A9D1NYG1_9FIRM</name>
<protein>
    <submittedName>
        <fullName evidence="1">Uncharacterized protein</fullName>
    </submittedName>
</protein>
<dbReference type="EMBL" id="DVOS01000001">
    <property type="protein sequence ID" value="HIV22298.1"/>
    <property type="molecule type" value="Genomic_DNA"/>
</dbReference>
<proteinExistence type="predicted"/>
<dbReference type="Proteomes" id="UP000886889">
    <property type="component" value="Unassembled WGS sequence"/>
</dbReference>
<reference evidence="1" key="2">
    <citation type="journal article" date="2021" name="PeerJ">
        <title>Extensive microbial diversity within the chicken gut microbiome revealed by metagenomics and culture.</title>
        <authorList>
            <person name="Gilroy R."/>
            <person name="Ravi A."/>
            <person name="Getino M."/>
            <person name="Pursley I."/>
            <person name="Horton D.L."/>
            <person name="Alikhan N.F."/>
            <person name="Baker D."/>
            <person name="Gharbi K."/>
            <person name="Hall N."/>
            <person name="Watson M."/>
            <person name="Adriaenssens E.M."/>
            <person name="Foster-Nyarko E."/>
            <person name="Jarju S."/>
            <person name="Secka A."/>
            <person name="Antonio M."/>
            <person name="Oren A."/>
            <person name="Chaudhuri R.R."/>
            <person name="La Ragione R."/>
            <person name="Hildebrand F."/>
            <person name="Pallen M.J."/>
        </authorList>
    </citation>
    <scope>NUCLEOTIDE SEQUENCE</scope>
    <source>
        <strain evidence="1">ChiBcec6-7307</strain>
    </source>
</reference>
<evidence type="ECO:0000313" key="1">
    <source>
        <dbReference type="EMBL" id="HIV22298.1"/>
    </source>
</evidence>
<reference evidence="1" key="1">
    <citation type="submission" date="2020-10" db="EMBL/GenBank/DDBJ databases">
        <authorList>
            <person name="Gilroy R."/>
        </authorList>
    </citation>
    <scope>NUCLEOTIDE SEQUENCE</scope>
    <source>
        <strain evidence="1">ChiBcec6-7307</strain>
    </source>
</reference>
<evidence type="ECO:0000313" key="2">
    <source>
        <dbReference type="Proteomes" id="UP000886889"/>
    </source>
</evidence>
<organism evidence="1 2">
    <name type="scientific">Candidatus Merdiplasma excrementigallinarum</name>
    <dbReference type="NCBI Taxonomy" id="2840864"/>
    <lineage>
        <taxon>Bacteria</taxon>
        <taxon>Bacillati</taxon>
        <taxon>Bacillota</taxon>
        <taxon>Clostridia</taxon>
        <taxon>Lachnospirales</taxon>
        <taxon>Lachnospiraceae</taxon>
        <taxon>Lachnospiraceae incertae sedis</taxon>
        <taxon>Candidatus Merdiplasma</taxon>
    </lineage>
</organism>
<accession>A0A9D1NYG1</accession>
<gene>
    <name evidence="1" type="ORF">IAC80_00020</name>
</gene>
<dbReference type="AlphaFoldDB" id="A0A9D1NYG1"/>